<accession>A0A914MWM5</accession>
<dbReference type="AlphaFoldDB" id="A0A914MWM5"/>
<feature type="compositionally biased region" description="Polar residues" evidence="1">
    <location>
        <begin position="24"/>
        <end position="43"/>
    </location>
</feature>
<dbReference type="WBParaSite" id="Minc3s02345g29577">
    <property type="protein sequence ID" value="Minc3s02345g29577"/>
    <property type="gene ID" value="Minc3s02345g29577"/>
</dbReference>
<evidence type="ECO:0000313" key="2">
    <source>
        <dbReference type="Proteomes" id="UP000887563"/>
    </source>
</evidence>
<sequence>MNPRKNRYRLRQSSLGGSPEDSPQHSSRSLYPQSARGNAFTKSQKSRRSITFSLLWKASYLPWKQSFPKFK</sequence>
<evidence type="ECO:0000256" key="1">
    <source>
        <dbReference type="SAM" id="MobiDB-lite"/>
    </source>
</evidence>
<organism evidence="2 3">
    <name type="scientific">Meloidogyne incognita</name>
    <name type="common">Southern root-knot nematode worm</name>
    <name type="synonym">Oxyuris incognita</name>
    <dbReference type="NCBI Taxonomy" id="6306"/>
    <lineage>
        <taxon>Eukaryota</taxon>
        <taxon>Metazoa</taxon>
        <taxon>Ecdysozoa</taxon>
        <taxon>Nematoda</taxon>
        <taxon>Chromadorea</taxon>
        <taxon>Rhabditida</taxon>
        <taxon>Tylenchina</taxon>
        <taxon>Tylenchomorpha</taxon>
        <taxon>Tylenchoidea</taxon>
        <taxon>Meloidogynidae</taxon>
        <taxon>Meloidogyninae</taxon>
        <taxon>Meloidogyne</taxon>
        <taxon>Meloidogyne incognita group</taxon>
    </lineage>
</organism>
<feature type="compositionally biased region" description="Basic residues" evidence="1">
    <location>
        <begin position="1"/>
        <end position="10"/>
    </location>
</feature>
<name>A0A914MWM5_MELIC</name>
<keyword evidence="2" id="KW-1185">Reference proteome</keyword>
<dbReference type="Proteomes" id="UP000887563">
    <property type="component" value="Unplaced"/>
</dbReference>
<feature type="region of interest" description="Disordered" evidence="1">
    <location>
        <begin position="1"/>
        <end position="46"/>
    </location>
</feature>
<reference evidence="3" key="1">
    <citation type="submission" date="2022-11" db="UniProtKB">
        <authorList>
            <consortium name="WormBaseParasite"/>
        </authorList>
    </citation>
    <scope>IDENTIFICATION</scope>
</reference>
<proteinExistence type="predicted"/>
<protein>
    <submittedName>
        <fullName evidence="3">Candidate secreted effector</fullName>
    </submittedName>
</protein>
<evidence type="ECO:0000313" key="3">
    <source>
        <dbReference type="WBParaSite" id="Minc3s02345g29577"/>
    </source>
</evidence>